<evidence type="ECO:0000313" key="1">
    <source>
        <dbReference type="EMBL" id="OVA03219.1"/>
    </source>
</evidence>
<name>A0A200PYA4_MACCD</name>
<keyword evidence="2" id="KW-1185">Reference proteome</keyword>
<gene>
    <name evidence="1" type="ORF">BVC80_8111g7</name>
</gene>
<dbReference type="EMBL" id="MVGT01003771">
    <property type="protein sequence ID" value="OVA03219.1"/>
    <property type="molecule type" value="Genomic_DNA"/>
</dbReference>
<protein>
    <submittedName>
        <fullName evidence="1">Uncharacterized protein</fullName>
    </submittedName>
</protein>
<reference evidence="1 2" key="1">
    <citation type="journal article" date="2017" name="Mol. Plant">
        <title>The Genome of Medicinal Plant Macleaya cordata Provides New Insights into Benzylisoquinoline Alkaloids Metabolism.</title>
        <authorList>
            <person name="Liu X."/>
            <person name="Liu Y."/>
            <person name="Huang P."/>
            <person name="Ma Y."/>
            <person name="Qing Z."/>
            <person name="Tang Q."/>
            <person name="Cao H."/>
            <person name="Cheng P."/>
            <person name="Zheng Y."/>
            <person name="Yuan Z."/>
            <person name="Zhou Y."/>
            <person name="Liu J."/>
            <person name="Tang Z."/>
            <person name="Zhuo Y."/>
            <person name="Zhang Y."/>
            <person name="Yu L."/>
            <person name="Huang J."/>
            <person name="Yang P."/>
            <person name="Peng Q."/>
            <person name="Zhang J."/>
            <person name="Jiang W."/>
            <person name="Zhang Z."/>
            <person name="Lin K."/>
            <person name="Ro D.K."/>
            <person name="Chen X."/>
            <person name="Xiong X."/>
            <person name="Shang Y."/>
            <person name="Huang S."/>
            <person name="Zeng J."/>
        </authorList>
    </citation>
    <scope>NUCLEOTIDE SEQUENCE [LARGE SCALE GENOMIC DNA]</scope>
    <source>
        <strain evidence="2">cv. BLH2017</strain>
        <tissue evidence="1">Root</tissue>
    </source>
</reference>
<accession>A0A200PYA4</accession>
<organism evidence="1 2">
    <name type="scientific">Macleaya cordata</name>
    <name type="common">Five-seeded plume-poppy</name>
    <name type="synonym">Bocconia cordata</name>
    <dbReference type="NCBI Taxonomy" id="56857"/>
    <lineage>
        <taxon>Eukaryota</taxon>
        <taxon>Viridiplantae</taxon>
        <taxon>Streptophyta</taxon>
        <taxon>Embryophyta</taxon>
        <taxon>Tracheophyta</taxon>
        <taxon>Spermatophyta</taxon>
        <taxon>Magnoliopsida</taxon>
        <taxon>Ranunculales</taxon>
        <taxon>Papaveraceae</taxon>
        <taxon>Papaveroideae</taxon>
        <taxon>Macleaya</taxon>
    </lineage>
</organism>
<dbReference type="AlphaFoldDB" id="A0A200PYA4"/>
<sequence>MHVAKGITPAELVNAIALAIKENFIFFSDEDLLPHEGSQHNLPLYITVGWGYLLISTVLIDNGAGREHLYA</sequence>
<dbReference type="Proteomes" id="UP000195402">
    <property type="component" value="Unassembled WGS sequence"/>
</dbReference>
<proteinExistence type="predicted"/>
<comment type="caution">
    <text evidence="1">The sequence shown here is derived from an EMBL/GenBank/DDBJ whole genome shotgun (WGS) entry which is preliminary data.</text>
</comment>
<evidence type="ECO:0000313" key="2">
    <source>
        <dbReference type="Proteomes" id="UP000195402"/>
    </source>
</evidence>
<dbReference type="InParanoid" id="A0A200PYA4"/>